<dbReference type="Gene3D" id="2.30.29.30">
    <property type="entry name" value="Pleckstrin-homology domain (PH domain)/Phosphotyrosine-binding domain (PTB)"/>
    <property type="match status" value="1"/>
</dbReference>
<dbReference type="EMBL" id="CAJGYM010000005">
    <property type="protein sequence ID" value="CAD6186740.1"/>
    <property type="molecule type" value="Genomic_DNA"/>
</dbReference>
<feature type="domain" description="FERM" evidence="3">
    <location>
        <begin position="121"/>
        <end position="490"/>
    </location>
</feature>
<evidence type="ECO:0000259" key="3">
    <source>
        <dbReference type="PROSITE" id="PS50057"/>
    </source>
</evidence>
<dbReference type="PANTHER" id="PTHR13283:SF10">
    <property type="entry name" value="FERM DOMAIN-CONTAINING PROTEIN 8"/>
    <property type="match status" value="1"/>
</dbReference>
<feature type="region of interest" description="Disordered" evidence="2">
    <location>
        <begin position="507"/>
        <end position="535"/>
    </location>
</feature>
<comment type="caution">
    <text evidence="4">The sequence shown here is derived from an EMBL/GenBank/DDBJ whole genome shotgun (WGS) entry which is preliminary data.</text>
</comment>
<name>A0A8S1H0B4_9PELO</name>
<evidence type="ECO:0000256" key="1">
    <source>
        <dbReference type="ARBA" id="ARBA00039547"/>
    </source>
</evidence>
<evidence type="ECO:0000313" key="4">
    <source>
        <dbReference type="EMBL" id="CAD6186740.1"/>
    </source>
</evidence>
<evidence type="ECO:0000256" key="2">
    <source>
        <dbReference type="SAM" id="MobiDB-lite"/>
    </source>
</evidence>
<reference evidence="4" key="1">
    <citation type="submission" date="2020-10" db="EMBL/GenBank/DDBJ databases">
        <authorList>
            <person name="Kikuchi T."/>
        </authorList>
    </citation>
    <scope>NUCLEOTIDE SEQUENCE</scope>
    <source>
        <strain evidence="4">NKZ352</strain>
    </source>
</reference>
<proteinExistence type="predicted"/>
<dbReference type="InterPro" id="IPR014352">
    <property type="entry name" value="FERM/acyl-CoA-bd_prot_sf"/>
</dbReference>
<dbReference type="Gene3D" id="1.20.80.10">
    <property type="match status" value="1"/>
</dbReference>
<evidence type="ECO:0000313" key="5">
    <source>
        <dbReference type="Proteomes" id="UP000835052"/>
    </source>
</evidence>
<dbReference type="PANTHER" id="PTHR13283">
    <property type="entry name" value="KREV INTERACTION TRAPPED 1-RELATED"/>
    <property type="match status" value="1"/>
</dbReference>
<dbReference type="GO" id="GO:0090090">
    <property type="term" value="P:negative regulation of canonical Wnt signaling pathway"/>
    <property type="evidence" value="ECO:0007669"/>
    <property type="project" value="TreeGrafter"/>
</dbReference>
<gene>
    <name evidence="4" type="ORF">CAUJ_LOCUS2659</name>
</gene>
<dbReference type="InterPro" id="IPR011993">
    <property type="entry name" value="PH-like_dom_sf"/>
</dbReference>
<dbReference type="InterPro" id="IPR000299">
    <property type="entry name" value="FERM_domain"/>
</dbReference>
<dbReference type="Proteomes" id="UP000835052">
    <property type="component" value="Unassembled WGS sequence"/>
</dbReference>
<keyword evidence="5" id="KW-1185">Reference proteome</keyword>
<dbReference type="InterPro" id="IPR019749">
    <property type="entry name" value="Band_41_domain"/>
</dbReference>
<protein>
    <recommendedName>
        <fullName evidence="1">FERM domain-containing protein 8</fullName>
    </recommendedName>
</protein>
<dbReference type="InterPro" id="IPR035963">
    <property type="entry name" value="FERM_2"/>
</dbReference>
<dbReference type="SUPFAM" id="SSF47031">
    <property type="entry name" value="Second domain of FERM"/>
    <property type="match status" value="1"/>
</dbReference>
<dbReference type="OrthoDB" id="2142533at2759"/>
<accession>A0A8S1H0B4</accession>
<feature type="compositionally biased region" description="Low complexity" evidence="2">
    <location>
        <begin position="515"/>
        <end position="533"/>
    </location>
</feature>
<dbReference type="SMART" id="SM00295">
    <property type="entry name" value="B41"/>
    <property type="match status" value="1"/>
</dbReference>
<dbReference type="GO" id="GO:0005886">
    <property type="term" value="C:plasma membrane"/>
    <property type="evidence" value="ECO:0007669"/>
    <property type="project" value="TreeGrafter"/>
</dbReference>
<dbReference type="AlphaFoldDB" id="A0A8S1H0B4"/>
<sequence>MNNVDPLNAQGDFVPQIVGVDNFGHRRNESADLRVVEKESEVLLRKYSGGALSDPPYVAKKKLSLSRNVNLPIRKSSFEMQHTKIDISPVTESPLGETFRSAAEFPTDDSNEVSLKQKEVLTIRIYLSRCVDDEEDETEENVSGVQFVIEGGRLANAELLLRLMANQCKIPADVACEAFALWMVSSQLEVQLKPHHRPYEVRCGWKACLARFAPLETDVIIEEPVLFFRRSVHLSVSREHQIIGSYPECAELLLLDAKTALQSDRLPMEAEAAAHIAGLSFALQYGAFNEKLHNIEFIRKAIEAHLPNSLCKQIRGTMIFGKAFKGSTTNEERLMKAWQLAGSKEKYELEVDILKALSDASSCYGSAYFYGTIERPSISPLKDLGKFFQAVTGGGLSDVEVRVGVNEEFITVFDLEKEEILLVQKIEDCTWRRVDCEIDGDSECESQLLLHFPDEQVSKSGINIGSTTSSTRTNLLQIFGKQVVLVEVLLNTQRSVRERNLDELISPEDAVGELSDSSTSSSPPKSYHSTTSSGSRHSAVSRAASFSKCNKLCLARFENGKCVNARGSLKKVFQPNNSSEQSVC</sequence>
<dbReference type="PROSITE" id="PS50057">
    <property type="entry name" value="FERM_3"/>
    <property type="match status" value="1"/>
</dbReference>
<organism evidence="4 5">
    <name type="scientific">Caenorhabditis auriculariae</name>
    <dbReference type="NCBI Taxonomy" id="2777116"/>
    <lineage>
        <taxon>Eukaryota</taxon>
        <taxon>Metazoa</taxon>
        <taxon>Ecdysozoa</taxon>
        <taxon>Nematoda</taxon>
        <taxon>Chromadorea</taxon>
        <taxon>Rhabditida</taxon>
        <taxon>Rhabditina</taxon>
        <taxon>Rhabditomorpha</taxon>
        <taxon>Rhabditoidea</taxon>
        <taxon>Rhabditidae</taxon>
        <taxon>Peloderinae</taxon>
        <taxon>Caenorhabditis</taxon>
    </lineage>
</organism>
<dbReference type="Gene3D" id="3.10.20.90">
    <property type="entry name" value="Phosphatidylinositol 3-kinase Catalytic Subunit, Chain A, domain 1"/>
    <property type="match status" value="1"/>
</dbReference>
<dbReference type="InterPro" id="IPR051594">
    <property type="entry name" value="KRIT1/FRMD8"/>
</dbReference>